<comment type="caution">
    <text evidence="1">The sequence shown here is derived from an EMBL/GenBank/DDBJ whole genome shotgun (WGS) entry which is preliminary data.</text>
</comment>
<proteinExistence type="predicted"/>
<evidence type="ECO:0000313" key="2">
    <source>
        <dbReference type="Proteomes" id="UP001344906"/>
    </source>
</evidence>
<dbReference type="Gene3D" id="2.60.120.560">
    <property type="entry name" value="Exo-inulinase, domain 1"/>
    <property type="match status" value="1"/>
</dbReference>
<protein>
    <recommendedName>
        <fullName evidence="3">3-keto-disaccharide hydrolase domain-containing protein</fullName>
    </recommendedName>
</protein>
<sequence>MTITTSNDSGLGGIIFRANTLDNTYYSFLLARDGSYALSRSDGDGVSGPVQLLERCCLSAIEKGQGQINTIAVVVIGNAITLYVNHHELNHVQDNKYSAGFVGCVATAINKPTDVTYRDVRIWALGNPPLYQLANQ</sequence>
<dbReference type="EMBL" id="BSRI01000001">
    <property type="protein sequence ID" value="GLV54302.1"/>
    <property type="molecule type" value="Genomic_DNA"/>
</dbReference>
<evidence type="ECO:0000313" key="1">
    <source>
        <dbReference type="EMBL" id="GLV54302.1"/>
    </source>
</evidence>
<evidence type="ECO:0008006" key="3">
    <source>
        <dbReference type="Google" id="ProtNLM"/>
    </source>
</evidence>
<reference evidence="1 2" key="1">
    <citation type="submission" date="2023-02" db="EMBL/GenBank/DDBJ databases">
        <title>Dictyobacter halimunensis sp. nov., a new member of the class Ktedonobacteria from forest soil in a geothermal area.</title>
        <authorList>
            <person name="Rachmania M.K."/>
            <person name="Ningsih F."/>
            <person name="Sakai Y."/>
            <person name="Yabe S."/>
            <person name="Yokota A."/>
            <person name="Sjamsuridzal W."/>
        </authorList>
    </citation>
    <scope>NUCLEOTIDE SEQUENCE [LARGE SCALE GENOMIC DNA]</scope>
    <source>
        <strain evidence="1 2">S3.2.2.5</strain>
    </source>
</reference>
<dbReference type="Proteomes" id="UP001344906">
    <property type="component" value="Unassembled WGS sequence"/>
</dbReference>
<gene>
    <name evidence="1" type="ORF">KDH_11500</name>
</gene>
<organism evidence="1 2">
    <name type="scientific">Dictyobacter halimunensis</name>
    <dbReference type="NCBI Taxonomy" id="3026934"/>
    <lineage>
        <taxon>Bacteria</taxon>
        <taxon>Bacillati</taxon>
        <taxon>Chloroflexota</taxon>
        <taxon>Ktedonobacteria</taxon>
        <taxon>Ktedonobacterales</taxon>
        <taxon>Dictyobacteraceae</taxon>
        <taxon>Dictyobacter</taxon>
    </lineage>
</organism>
<keyword evidence="2" id="KW-1185">Reference proteome</keyword>
<name>A0ABQ6FNA2_9CHLR</name>
<accession>A0ABQ6FNA2</accession>